<evidence type="ECO:0000256" key="4">
    <source>
        <dbReference type="ARBA" id="ARBA00030169"/>
    </source>
</evidence>
<dbReference type="AlphaFoldDB" id="A0A356LIA8"/>
<evidence type="ECO:0000313" key="7">
    <source>
        <dbReference type="Proteomes" id="UP000264036"/>
    </source>
</evidence>
<dbReference type="PANTHER" id="PTHR33254">
    <property type="entry name" value="4-HYDROXY-4-METHYL-2-OXOGLUTARATE ALDOLASE 3-RELATED"/>
    <property type="match status" value="1"/>
</dbReference>
<evidence type="ECO:0000256" key="3">
    <source>
        <dbReference type="ARBA" id="ARBA00029596"/>
    </source>
</evidence>
<organism evidence="6 7">
    <name type="scientific">Advenella kashmirensis</name>
    <dbReference type="NCBI Taxonomy" id="310575"/>
    <lineage>
        <taxon>Bacteria</taxon>
        <taxon>Pseudomonadati</taxon>
        <taxon>Pseudomonadota</taxon>
        <taxon>Betaproteobacteria</taxon>
        <taxon>Burkholderiales</taxon>
        <taxon>Alcaligenaceae</taxon>
    </lineage>
</organism>
<keyword evidence="6" id="KW-0489">Methyltransferase</keyword>
<reference evidence="6 7" key="1">
    <citation type="journal article" date="2018" name="Nat. Biotechnol.">
        <title>A standardized bacterial taxonomy based on genome phylogeny substantially revises the tree of life.</title>
        <authorList>
            <person name="Parks D.H."/>
            <person name="Chuvochina M."/>
            <person name="Waite D.W."/>
            <person name="Rinke C."/>
            <person name="Skarshewski A."/>
            <person name="Chaumeil P.A."/>
            <person name="Hugenholtz P."/>
        </authorList>
    </citation>
    <scope>NUCLEOTIDE SEQUENCE [LARGE SCALE GENOMIC DNA]</scope>
    <source>
        <strain evidence="6">UBA10707</strain>
    </source>
</reference>
<comment type="cofactor">
    <cofactor evidence="5">
        <name>Mg(2+)</name>
        <dbReference type="ChEBI" id="CHEBI:18420"/>
    </cofactor>
</comment>
<protein>
    <recommendedName>
        <fullName evidence="2">Putative 4-hydroxy-4-methyl-2-oxoglutarate aldolase</fullName>
    </recommendedName>
    <alternativeName>
        <fullName evidence="3">Regulator of ribonuclease activity homolog</fullName>
    </alternativeName>
    <alternativeName>
        <fullName evidence="4">RraA-like protein</fullName>
    </alternativeName>
</protein>
<evidence type="ECO:0000256" key="2">
    <source>
        <dbReference type="ARBA" id="ARBA00016549"/>
    </source>
</evidence>
<proteinExistence type="predicted"/>
<dbReference type="Gene3D" id="3.50.30.40">
    <property type="entry name" value="Ribonuclease E inhibitor RraA/RraA-like"/>
    <property type="match status" value="1"/>
</dbReference>
<feature type="binding site" evidence="5">
    <location>
        <position position="122"/>
    </location>
    <ligand>
        <name>substrate</name>
    </ligand>
</feature>
<dbReference type="InterPro" id="IPR005493">
    <property type="entry name" value="RraA/RraA-like"/>
</dbReference>
<gene>
    <name evidence="6" type="ORF">DD666_12660</name>
</gene>
<dbReference type="GO" id="GO:0032259">
    <property type="term" value="P:methylation"/>
    <property type="evidence" value="ECO:0007669"/>
    <property type="project" value="UniProtKB-KW"/>
</dbReference>
<feature type="binding site" evidence="5">
    <location>
        <begin position="100"/>
        <end position="103"/>
    </location>
    <ligand>
        <name>substrate</name>
    </ligand>
</feature>
<name>A0A356LIA8_9BURK</name>
<accession>A0A356LIA8</accession>
<comment type="caution">
    <text evidence="6">The sequence shown here is derived from an EMBL/GenBank/DDBJ whole genome shotgun (WGS) entry which is preliminary data.</text>
</comment>
<dbReference type="Pfam" id="PF03737">
    <property type="entry name" value="RraA-like"/>
    <property type="match status" value="1"/>
</dbReference>
<comment type="cofactor">
    <cofactor evidence="1">
        <name>a divalent metal cation</name>
        <dbReference type="ChEBI" id="CHEBI:60240"/>
    </cofactor>
</comment>
<dbReference type="Proteomes" id="UP000264036">
    <property type="component" value="Unassembled WGS sequence"/>
</dbReference>
<dbReference type="InterPro" id="IPR036704">
    <property type="entry name" value="RraA/RraA-like_sf"/>
</dbReference>
<dbReference type="GO" id="GO:0008168">
    <property type="term" value="F:methyltransferase activity"/>
    <property type="evidence" value="ECO:0007669"/>
    <property type="project" value="UniProtKB-KW"/>
</dbReference>
<sequence>MKEQQFDFENLKGRLYTAVLSDVLDSMGYRNQAMLPFVRPLSEECTMFGRARTGYFMNTFSVAPGENPYEHEIALIDDLKPDDVVVLGCDGPTTRIAPWGELLSTASQYRGAVGCVTDGLVRDIRYIRKLDFPVFHGGIGPLDSQGRGKMMNYDLPIQCAGVTVRLNDLVFGDADGVIVIPIEVAAQVIEQSLEKVESENHTRQELAKGLLLQDVYQKYGVL</sequence>
<dbReference type="PANTHER" id="PTHR33254:SF4">
    <property type="entry name" value="4-HYDROXY-4-METHYL-2-OXOGLUTARATE ALDOLASE 3-RELATED"/>
    <property type="match status" value="1"/>
</dbReference>
<keyword evidence="5" id="KW-0479">Metal-binding</keyword>
<evidence type="ECO:0000256" key="1">
    <source>
        <dbReference type="ARBA" id="ARBA00001968"/>
    </source>
</evidence>
<dbReference type="SUPFAM" id="SSF89562">
    <property type="entry name" value="RraA-like"/>
    <property type="match status" value="1"/>
</dbReference>
<evidence type="ECO:0000256" key="5">
    <source>
        <dbReference type="PIRSR" id="PIRSR605493-1"/>
    </source>
</evidence>
<keyword evidence="6" id="KW-0808">Transferase</keyword>
<feature type="binding site" evidence="5">
    <location>
        <position position="123"/>
    </location>
    <ligand>
        <name>substrate</name>
    </ligand>
</feature>
<dbReference type="GO" id="GO:0046872">
    <property type="term" value="F:metal ion binding"/>
    <property type="evidence" value="ECO:0007669"/>
    <property type="project" value="UniProtKB-KW"/>
</dbReference>
<dbReference type="CDD" id="cd16841">
    <property type="entry name" value="RraA_family"/>
    <property type="match status" value="1"/>
</dbReference>
<dbReference type="EMBL" id="DOEK01000029">
    <property type="protein sequence ID" value="HBP30255.1"/>
    <property type="molecule type" value="Genomic_DNA"/>
</dbReference>
<evidence type="ECO:0000313" key="6">
    <source>
        <dbReference type="EMBL" id="HBP30255.1"/>
    </source>
</evidence>
<keyword evidence="5" id="KW-0460">Magnesium</keyword>